<evidence type="ECO:0000313" key="12">
    <source>
        <dbReference type="Proteomes" id="UP000648239"/>
    </source>
</evidence>
<dbReference type="Proteomes" id="UP000648239">
    <property type="component" value="Unassembled WGS sequence"/>
</dbReference>
<dbReference type="InterPro" id="IPR012340">
    <property type="entry name" value="NA-bd_OB-fold"/>
</dbReference>
<gene>
    <name evidence="11" type="ORF">IFK94_00500</name>
</gene>
<dbReference type="PANTHER" id="PTHR34128">
    <property type="entry name" value="CYTOCHROME C-TYPE BIOGENESIS PROTEIN CCME HOMOLOG, MITOCHONDRIAL"/>
    <property type="match status" value="1"/>
</dbReference>
<comment type="caution">
    <text evidence="11">The sequence shown here is derived from an EMBL/GenBank/DDBJ whole genome shotgun (WGS) entry which is preliminary data.</text>
</comment>
<dbReference type="Pfam" id="PF03100">
    <property type="entry name" value="CcmE"/>
    <property type="match status" value="1"/>
</dbReference>
<keyword evidence="7" id="KW-1133">Transmembrane helix</keyword>
<feature type="region of interest" description="Disordered" evidence="10">
    <location>
        <begin position="127"/>
        <end position="152"/>
    </location>
</feature>
<evidence type="ECO:0000256" key="8">
    <source>
        <dbReference type="ARBA" id="ARBA00023004"/>
    </source>
</evidence>
<dbReference type="AlphaFoldDB" id="A0A8J6XWY9"/>
<reference evidence="11 12" key="1">
    <citation type="submission" date="2020-08" db="EMBL/GenBank/DDBJ databases">
        <title>Acidobacteriota in marine sediments use diverse sulfur dissimilation pathways.</title>
        <authorList>
            <person name="Wasmund K."/>
        </authorList>
    </citation>
    <scope>NUCLEOTIDE SEQUENCE [LARGE SCALE GENOMIC DNA]</scope>
    <source>
        <strain evidence="11">MAG AM4</strain>
    </source>
</reference>
<evidence type="ECO:0000256" key="3">
    <source>
        <dbReference type="ARBA" id="ARBA00022692"/>
    </source>
</evidence>
<evidence type="ECO:0000256" key="4">
    <source>
        <dbReference type="ARBA" id="ARBA00022723"/>
    </source>
</evidence>
<proteinExistence type="predicted"/>
<evidence type="ECO:0000256" key="9">
    <source>
        <dbReference type="ARBA" id="ARBA00023136"/>
    </source>
</evidence>
<dbReference type="EMBL" id="JACXWD010000001">
    <property type="protein sequence ID" value="MBD3866580.1"/>
    <property type="molecule type" value="Genomic_DNA"/>
</dbReference>
<evidence type="ECO:0000256" key="5">
    <source>
        <dbReference type="ARBA" id="ARBA00022748"/>
    </source>
</evidence>
<dbReference type="GO" id="GO:0017004">
    <property type="term" value="P:cytochrome complex assembly"/>
    <property type="evidence" value="ECO:0007669"/>
    <property type="project" value="UniProtKB-KW"/>
</dbReference>
<keyword evidence="2" id="KW-0349">Heme</keyword>
<dbReference type="PANTHER" id="PTHR34128:SF2">
    <property type="entry name" value="CYTOCHROME C-TYPE BIOGENESIS PROTEIN CCME HOMOLOG, MITOCHONDRIAL"/>
    <property type="match status" value="1"/>
</dbReference>
<name>A0A8J6XWY9_9BACT</name>
<keyword evidence="3" id="KW-0812">Transmembrane</keyword>
<keyword evidence="8" id="KW-0408">Iron</keyword>
<comment type="subcellular location">
    <subcellularLocation>
        <location evidence="1">Membrane</location>
    </subcellularLocation>
</comment>
<dbReference type="GO" id="GO:0020037">
    <property type="term" value="F:heme binding"/>
    <property type="evidence" value="ECO:0007669"/>
    <property type="project" value="InterPro"/>
</dbReference>
<dbReference type="SUPFAM" id="SSF82093">
    <property type="entry name" value="Heme chaperone CcmE"/>
    <property type="match status" value="1"/>
</dbReference>
<evidence type="ECO:0000256" key="10">
    <source>
        <dbReference type="SAM" id="MobiDB-lite"/>
    </source>
</evidence>
<sequence>MNKRQIKFLLLGLGILGSMGLLLAVGIGQSGGLSYYLTVDEYLNERPQGLDNYRVNGKVETGTIVRLESGLDVNFNVTDGAATFPVSYHGIVPDTFVDGADVVVEGDMDGSGVFVAHTMLAKCPSKYEAAEGSGEDGEATYQDHLDSLENPE</sequence>
<dbReference type="InterPro" id="IPR004329">
    <property type="entry name" value="CcmE"/>
</dbReference>
<protein>
    <submittedName>
        <fullName evidence="11">Cytochrome c maturation protein CcmE</fullName>
    </submittedName>
</protein>
<organism evidence="11 12">
    <name type="scientific">Candidatus Polarisedimenticola svalbardensis</name>
    <dbReference type="NCBI Taxonomy" id="2886004"/>
    <lineage>
        <taxon>Bacteria</taxon>
        <taxon>Pseudomonadati</taxon>
        <taxon>Acidobacteriota</taxon>
        <taxon>Candidatus Polarisedimenticolia</taxon>
        <taxon>Candidatus Polarisedimenticolales</taxon>
        <taxon>Candidatus Polarisedimenticolaceae</taxon>
        <taxon>Candidatus Polarisedimenticola</taxon>
    </lineage>
</organism>
<keyword evidence="4" id="KW-0479">Metal-binding</keyword>
<keyword evidence="9" id="KW-0472">Membrane</keyword>
<evidence type="ECO:0000256" key="2">
    <source>
        <dbReference type="ARBA" id="ARBA00022617"/>
    </source>
</evidence>
<evidence type="ECO:0000256" key="1">
    <source>
        <dbReference type="ARBA" id="ARBA00004370"/>
    </source>
</evidence>
<accession>A0A8J6XWY9</accession>
<evidence type="ECO:0000256" key="6">
    <source>
        <dbReference type="ARBA" id="ARBA00022968"/>
    </source>
</evidence>
<feature type="compositionally biased region" description="Basic and acidic residues" evidence="10">
    <location>
        <begin position="141"/>
        <end position="152"/>
    </location>
</feature>
<evidence type="ECO:0000256" key="7">
    <source>
        <dbReference type="ARBA" id="ARBA00022989"/>
    </source>
</evidence>
<dbReference type="InterPro" id="IPR036127">
    <property type="entry name" value="CcmE-like_sf"/>
</dbReference>
<keyword evidence="6" id="KW-0735">Signal-anchor</keyword>
<dbReference type="GO" id="GO:0005886">
    <property type="term" value="C:plasma membrane"/>
    <property type="evidence" value="ECO:0007669"/>
    <property type="project" value="InterPro"/>
</dbReference>
<keyword evidence="5" id="KW-0201">Cytochrome c-type biogenesis</keyword>
<evidence type="ECO:0000313" key="11">
    <source>
        <dbReference type="EMBL" id="MBD3866580.1"/>
    </source>
</evidence>
<dbReference type="GO" id="GO:0017003">
    <property type="term" value="P:protein-heme linkage"/>
    <property type="evidence" value="ECO:0007669"/>
    <property type="project" value="InterPro"/>
</dbReference>
<dbReference type="Gene3D" id="2.40.50.140">
    <property type="entry name" value="Nucleic acid-binding proteins"/>
    <property type="match status" value="1"/>
</dbReference>
<dbReference type="GO" id="GO:0046872">
    <property type="term" value="F:metal ion binding"/>
    <property type="evidence" value="ECO:0007669"/>
    <property type="project" value="UniProtKB-KW"/>
</dbReference>